<organism evidence="3 4">
    <name type="scientific">Wenxinia saemankumensis</name>
    <dbReference type="NCBI Taxonomy" id="1447782"/>
    <lineage>
        <taxon>Bacteria</taxon>
        <taxon>Pseudomonadati</taxon>
        <taxon>Pseudomonadota</taxon>
        <taxon>Alphaproteobacteria</taxon>
        <taxon>Rhodobacterales</taxon>
        <taxon>Roseobacteraceae</taxon>
        <taxon>Wenxinia</taxon>
    </lineage>
</organism>
<feature type="compositionally biased region" description="Gly residues" evidence="1">
    <location>
        <begin position="13"/>
        <end position="22"/>
    </location>
</feature>
<dbReference type="GO" id="GO:0003700">
    <property type="term" value="F:DNA-binding transcription factor activity"/>
    <property type="evidence" value="ECO:0007669"/>
    <property type="project" value="InterPro"/>
</dbReference>
<dbReference type="GO" id="GO:0006950">
    <property type="term" value="P:response to stress"/>
    <property type="evidence" value="ECO:0007669"/>
    <property type="project" value="TreeGrafter"/>
</dbReference>
<feature type="region of interest" description="Disordered" evidence="1">
    <location>
        <begin position="1"/>
        <end position="24"/>
    </location>
</feature>
<dbReference type="InterPro" id="IPR036390">
    <property type="entry name" value="WH_DNA-bd_sf"/>
</dbReference>
<dbReference type="SMART" id="SM00347">
    <property type="entry name" value="HTH_MARR"/>
    <property type="match status" value="1"/>
</dbReference>
<dbReference type="PRINTS" id="PR00598">
    <property type="entry name" value="HTHMARR"/>
</dbReference>
<dbReference type="Gene3D" id="1.10.10.10">
    <property type="entry name" value="Winged helix-like DNA-binding domain superfamily/Winged helix DNA-binding domain"/>
    <property type="match status" value="1"/>
</dbReference>
<protein>
    <submittedName>
        <fullName evidence="3">DNA-binding transcriptional regulator, MarR family</fullName>
    </submittedName>
</protein>
<dbReference type="GO" id="GO:0003677">
    <property type="term" value="F:DNA binding"/>
    <property type="evidence" value="ECO:0007669"/>
    <property type="project" value="UniProtKB-KW"/>
</dbReference>
<keyword evidence="3" id="KW-0238">DNA-binding</keyword>
<evidence type="ECO:0000256" key="1">
    <source>
        <dbReference type="SAM" id="MobiDB-lite"/>
    </source>
</evidence>
<name>A0A1M6AAH7_9RHOB</name>
<evidence type="ECO:0000313" key="4">
    <source>
        <dbReference type="Proteomes" id="UP000184292"/>
    </source>
</evidence>
<dbReference type="PROSITE" id="PS50995">
    <property type="entry name" value="HTH_MARR_2"/>
    <property type="match status" value="1"/>
</dbReference>
<gene>
    <name evidence="3" type="ORF">SAMN05444417_0325</name>
</gene>
<dbReference type="SUPFAM" id="SSF46785">
    <property type="entry name" value="Winged helix' DNA-binding domain"/>
    <property type="match status" value="1"/>
</dbReference>
<dbReference type="STRING" id="1447782.SAMN05444417_0325"/>
<keyword evidence="4" id="KW-1185">Reference proteome</keyword>
<dbReference type="OrthoDB" id="8077146at2"/>
<dbReference type="PANTHER" id="PTHR33164">
    <property type="entry name" value="TRANSCRIPTIONAL REGULATOR, MARR FAMILY"/>
    <property type="match status" value="1"/>
</dbReference>
<dbReference type="AlphaFoldDB" id="A0A1M6AAH7"/>
<dbReference type="InterPro" id="IPR000835">
    <property type="entry name" value="HTH_MarR-typ"/>
</dbReference>
<dbReference type="RefSeq" id="WP_083600994.1">
    <property type="nucleotide sequence ID" value="NZ_FQYO01000001.1"/>
</dbReference>
<dbReference type="EMBL" id="FQYO01000001">
    <property type="protein sequence ID" value="SHI33460.1"/>
    <property type="molecule type" value="Genomic_DNA"/>
</dbReference>
<evidence type="ECO:0000313" key="3">
    <source>
        <dbReference type="EMBL" id="SHI33460.1"/>
    </source>
</evidence>
<dbReference type="Proteomes" id="UP000184292">
    <property type="component" value="Unassembled WGS sequence"/>
</dbReference>
<reference evidence="3 4" key="1">
    <citation type="submission" date="2016-11" db="EMBL/GenBank/DDBJ databases">
        <authorList>
            <person name="Jaros S."/>
            <person name="Januszkiewicz K."/>
            <person name="Wedrychowicz H."/>
        </authorList>
    </citation>
    <scope>NUCLEOTIDE SEQUENCE [LARGE SCALE GENOMIC DNA]</scope>
    <source>
        <strain evidence="3 4">DSM 100565</strain>
    </source>
</reference>
<dbReference type="InterPro" id="IPR036388">
    <property type="entry name" value="WH-like_DNA-bd_sf"/>
</dbReference>
<proteinExistence type="predicted"/>
<dbReference type="Pfam" id="PF12802">
    <property type="entry name" value="MarR_2"/>
    <property type="match status" value="1"/>
</dbReference>
<evidence type="ECO:0000259" key="2">
    <source>
        <dbReference type="PROSITE" id="PS50995"/>
    </source>
</evidence>
<dbReference type="InterPro" id="IPR039422">
    <property type="entry name" value="MarR/SlyA-like"/>
</dbReference>
<accession>A0A1M6AAH7</accession>
<sequence length="168" mass="18372">MASPPEEEAPGPVGSGPGAAGDGRGEEAFDAALWRYTGYRMRRAWGVVQADMAEALRPVGLRNSTFSALAMVCTRPGLTQTELAQAIAVERPNLVVLLDELAARDLIRRERRESDRRSFALLPTAAGQKLFRRAQALNDAHEARLFAGFDAEERAALNRLLARVEGRE</sequence>
<dbReference type="PANTHER" id="PTHR33164:SF43">
    <property type="entry name" value="HTH-TYPE TRANSCRIPTIONAL REPRESSOR YETL"/>
    <property type="match status" value="1"/>
</dbReference>
<feature type="domain" description="HTH marR-type" evidence="2">
    <location>
        <begin position="30"/>
        <end position="166"/>
    </location>
</feature>